<dbReference type="Proteomes" id="UP001218218">
    <property type="component" value="Unassembled WGS sequence"/>
</dbReference>
<keyword evidence="2" id="KW-1185">Reference proteome</keyword>
<comment type="caution">
    <text evidence="1">The sequence shown here is derived from an EMBL/GenBank/DDBJ whole genome shotgun (WGS) entry which is preliminary data.</text>
</comment>
<organism evidence="1 2">
    <name type="scientific">Mycena albidolilacea</name>
    <dbReference type="NCBI Taxonomy" id="1033008"/>
    <lineage>
        <taxon>Eukaryota</taxon>
        <taxon>Fungi</taxon>
        <taxon>Dikarya</taxon>
        <taxon>Basidiomycota</taxon>
        <taxon>Agaricomycotina</taxon>
        <taxon>Agaricomycetes</taxon>
        <taxon>Agaricomycetidae</taxon>
        <taxon>Agaricales</taxon>
        <taxon>Marasmiineae</taxon>
        <taxon>Mycenaceae</taxon>
        <taxon>Mycena</taxon>
    </lineage>
</organism>
<accession>A0AAD7EDV4</accession>
<evidence type="ECO:0000313" key="1">
    <source>
        <dbReference type="EMBL" id="KAJ7312952.1"/>
    </source>
</evidence>
<proteinExistence type="predicted"/>
<name>A0AAD7EDV4_9AGAR</name>
<evidence type="ECO:0000313" key="2">
    <source>
        <dbReference type="Proteomes" id="UP001218218"/>
    </source>
</evidence>
<protein>
    <submittedName>
        <fullName evidence="1">Uncharacterized protein</fullName>
    </submittedName>
</protein>
<dbReference type="InterPro" id="IPR039261">
    <property type="entry name" value="FNR_nucleotide-bd"/>
</dbReference>
<dbReference type="Gene3D" id="3.40.50.80">
    <property type="entry name" value="Nucleotide-binding domain of ferredoxin-NADP reductase (FNR) module"/>
    <property type="match status" value="1"/>
</dbReference>
<gene>
    <name evidence="1" type="ORF">DFH08DRAFT_821782</name>
</gene>
<sequence length="311" mass="34132">MAFFRHTDLLLKILRWWHHKGGGERGRDVIDPYSMCFNWLACGAAHPVARVDWGKGWEVHLLSMCNVPSEEGCLRDSKDDVNLEASEGKGEKGITHENCEPALKEQTQDEDTELSGCKIPHCGNGITFTLGVLDELVGRAVRSHLAPNPQHGTVKTIRVIWCWCICSYGAICWFAPYLHQIATLAALPSSHINLKIRIFLTCLSDPITMPKILRCTLTEVRPSVGQVLERLLDNVLVPGADCCGKLDLIHSKGEYRWKVLSVSAFMDNLLADLEKGGAGVEEGEAELSRSGSVAFCSPTTASQHASTVPAS</sequence>
<dbReference type="EMBL" id="JARIHO010000069">
    <property type="protein sequence ID" value="KAJ7312952.1"/>
    <property type="molecule type" value="Genomic_DNA"/>
</dbReference>
<dbReference type="AlphaFoldDB" id="A0AAD7EDV4"/>
<reference evidence="1" key="1">
    <citation type="submission" date="2023-03" db="EMBL/GenBank/DDBJ databases">
        <title>Massive genome expansion in bonnet fungi (Mycena s.s.) driven by repeated elements and novel gene families across ecological guilds.</title>
        <authorList>
            <consortium name="Lawrence Berkeley National Laboratory"/>
            <person name="Harder C.B."/>
            <person name="Miyauchi S."/>
            <person name="Viragh M."/>
            <person name="Kuo A."/>
            <person name="Thoen E."/>
            <person name="Andreopoulos B."/>
            <person name="Lu D."/>
            <person name="Skrede I."/>
            <person name="Drula E."/>
            <person name="Henrissat B."/>
            <person name="Morin E."/>
            <person name="Kohler A."/>
            <person name="Barry K."/>
            <person name="LaButti K."/>
            <person name="Morin E."/>
            <person name="Salamov A."/>
            <person name="Lipzen A."/>
            <person name="Mereny Z."/>
            <person name="Hegedus B."/>
            <person name="Baldrian P."/>
            <person name="Stursova M."/>
            <person name="Weitz H."/>
            <person name="Taylor A."/>
            <person name="Grigoriev I.V."/>
            <person name="Nagy L.G."/>
            <person name="Martin F."/>
            <person name="Kauserud H."/>
        </authorList>
    </citation>
    <scope>NUCLEOTIDE SEQUENCE</scope>
    <source>
        <strain evidence="1">CBHHK002</strain>
    </source>
</reference>